<dbReference type="Pfam" id="PF01648">
    <property type="entry name" value="ACPS"/>
    <property type="match status" value="1"/>
</dbReference>
<dbReference type="Gene3D" id="3.90.470.20">
    <property type="entry name" value="4'-phosphopantetheinyl transferase domain"/>
    <property type="match status" value="1"/>
</dbReference>
<name>A0A2G8T2P7_9BURK</name>
<feature type="domain" description="4'-phosphopantetheinyl transferase" evidence="2">
    <location>
        <begin position="103"/>
        <end position="175"/>
    </location>
</feature>
<organism evidence="3 4">
    <name type="scientific">Massilia psychrophila</name>
    <dbReference type="NCBI Taxonomy" id="1603353"/>
    <lineage>
        <taxon>Bacteria</taxon>
        <taxon>Pseudomonadati</taxon>
        <taxon>Pseudomonadota</taxon>
        <taxon>Betaproteobacteria</taxon>
        <taxon>Burkholderiales</taxon>
        <taxon>Oxalobacteraceae</taxon>
        <taxon>Telluria group</taxon>
        <taxon>Massilia</taxon>
    </lineage>
</organism>
<keyword evidence="1" id="KW-0808">Transferase</keyword>
<keyword evidence="4" id="KW-1185">Reference proteome</keyword>
<evidence type="ECO:0000256" key="1">
    <source>
        <dbReference type="ARBA" id="ARBA00022679"/>
    </source>
</evidence>
<reference evidence="3 4" key="1">
    <citation type="submission" date="2017-10" db="EMBL/GenBank/DDBJ databases">
        <title>Massilia psychrophilum sp. nov., a novel purple-pigmented bacterium isolated from Tianshan glacier, Xinjiang Municipality, China.</title>
        <authorList>
            <person name="Wang H."/>
        </authorList>
    </citation>
    <scope>NUCLEOTIDE SEQUENCE [LARGE SCALE GENOMIC DNA]</scope>
    <source>
        <strain evidence="3 4">JCM 30813</strain>
    </source>
</reference>
<proteinExistence type="predicted"/>
<dbReference type="RefSeq" id="WP_099915431.1">
    <property type="nucleotide sequence ID" value="NZ_BMHS01000013.1"/>
</dbReference>
<accession>A0A2G8T2P7</accession>
<protein>
    <recommendedName>
        <fullName evidence="2">4'-phosphopantetheinyl transferase domain-containing protein</fullName>
    </recommendedName>
</protein>
<dbReference type="InterPro" id="IPR008278">
    <property type="entry name" value="4-PPantetheinyl_Trfase_dom"/>
</dbReference>
<dbReference type="GO" id="GO:0000287">
    <property type="term" value="F:magnesium ion binding"/>
    <property type="evidence" value="ECO:0007669"/>
    <property type="project" value="InterPro"/>
</dbReference>
<dbReference type="GO" id="GO:0008897">
    <property type="term" value="F:holo-[acyl-carrier-protein] synthase activity"/>
    <property type="evidence" value="ECO:0007669"/>
    <property type="project" value="InterPro"/>
</dbReference>
<gene>
    <name evidence="3" type="ORF">CR103_07775</name>
</gene>
<dbReference type="OrthoDB" id="8778929at2"/>
<dbReference type="Proteomes" id="UP000228593">
    <property type="component" value="Unassembled WGS sequence"/>
</dbReference>
<dbReference type="AlphaFoldDB" id="A0A2G8T2P7"/>
<comment type="caution">
    <text evidence="3">The sequence shown here is derived from an EMBL/GenBank/DDBJ whole genome shotgun (WGS) entry which is preliminary data.</text>
</comment>
<dbReference type="SUPFAM" id="SSF56214">
    <property type="entry name" value="4'-phosphopantetheinyl transferase"/>
    <property type="match status" value="1"/>
</dbReference>
<evidence type="ECO:0000259" key="2">
    <source>
        <dbReference type="Pfam" id="PF01648"/>
    </source>
</evidence>
<evidence type="ECO:0000313" key="3">
    <source>
        <dbReference type="EMBL" id="PIL40325.1"/>
    </source>
</evidence>
<dbReference type="InterPro" id="IPR037143">
    <property type="entry name" value="4-PPantetheinyl_Trfase_dom_sf"/>
</dbReference>
<sequence length="189" mass="19997">MAIVVHPWPGPLPPWGDEVLVISVVNGDGDGKGAQRTQARARIRIAVREALAHVLGIAIERIAVHSNPGSAPHVAIEGWPLVPGLSISHAGAVSMVAINPHGAVGLDLVEVRATSDWARVAHDYLGMACAIRLAALPELERPRAFAQAWAEREACLKLYGEPLAEWTPLPGCRVLALELPLELAGALAL</sequence>
<evidence type="ECO:0000313" key="4">
    <source>
        <dbReference type="Proteomes" id="UP000228593"/>
    </source>
</evidence>
<dbReference type="EMBL" id="PDOB01000009">
    <property type="protein sequence ID" value="PIL40325.1"/>
    <property type="molecule type" value="Genomic_DNA"/>
</dbReference>